<evidence type="ECO:0000256" key="3">
    <source>
        <dbReference type="ARBA" id="ARBA00022448"/>
    </source>
</evidence>
<comment type="subcellular location">
    <subcellularLocation>
        <location evidence="1">Membrane</location>
        <topology evidence="1">Multi-pass membrane protein</topology>
    </subcellularLocation>
</comment>
<evidence type="ECO:0000256" key="9">
    <source>
        <dbReference type="ARBA" id="ARBA00022989"/>
    </source>
</evidence>
<dbReference type="Proteomes" id="UP000081671">
    <property type="component" value="Unplaced"/>
</dbReference>
<dbReference type="Pfam" id="PF12698">
    <property type="entry name" value="ABC2_membrane_3"/>
    <property type="match status" value="2"/>
</dbReference>
<evidence type="ECO:0000256" key="12">
    <source>
        <dbReference type="SAM" id="Phobius"/>
    </source>
</evidence>
<dbReference type="InParanoid" id="A0A1S3GXT1"/>
<dbReference type="PANTHER" id="PTHR19229:SF274">
    <property type="entry name" value="ABC-TYPE ORGANIC ANION TRANSPORTER ABCA8"/>
    <property type="match status" value="1"/>
</dbReference>
<feature type="transmembrane region" description="Helical" evidence="12">
    <location>
        <begin position="359"/>
        <end position="377"/>
    </location>
</feature>
<dbReference type="CDD" id="cd03263">
    <property type="entry name" value="ABC_subfamily_A"/>
    <property type="match status" value="2"/>
</dbReference>
<sequence length="1576" mass="178566">MGNREIQVCQQTWALLHKNILKKWRMKRETLMEWMNAFLLLLLLYIYPNDHQVNDFSSLNSMDLGRVDSFSGPRFTIAYTPLTNTTQQIMKKVASTSFMTGREVFGMSDEESIKEVTANYHEEIARVIFTDTYSYHLKFVLGKRIPEKKEHRDHTAHCVEIDEDIDCQLSIFWKEGFVALQAAINAAIIEVTTNHSVMEELMSVTGKLMVVHPFIGQGGVTTDFFILFCIIAFSPFSYYASANVTRERKKMKGLMKMMGLRDLAFWLSWGLLYAGFIFIMALCLALVIKSIQFFVMTDFMIVFTLFLLYGLSTIALAFLMSVLVKKSFLTGQLVFLLTIFWGSLGFTALYRYLPVSLEWILSIFSPFAFMLGMSQMLHLDYDLNSNASPDPSSSNLIIATNFMLAFDTFLYLALTMYFEKILPNEYGHRYPPLFFLKSSFWSPEQKPEHMTLDNVVDSDSSLNDSFEPVSPEFHGKEGIRIRNVTKEYKGKPDKIEALKDLALDIYEGQITAILGHSGAGKSTLLNVLSGLSVPTKGSVTIYNKELSDAAELENILQMVGVCPQSNVQFDFLTVRENLRLFAKIRGILPQEVDKEVNRVLLELEMKNIQDVLAQNLSGGQKRKLSFGIAILGDPQIFLLDEPTAGLDPISRHRVWNLLKERKADRVILFSTQFMDEADILADRKVFLSKGKLKCAGSSLFLKKKWGIGYHLSLQLKEICARENITSLVKQHIPNAKLSAESEGKLVYTLPLETTCRFPELYKDLDNSPGLGIENYGVSMTTLNEVFLKLEGKSAVDELDTDILGDTQVERAGDTERLMEMEHILSSLREMRKMTSGVALWAYQICAIAKVRLLKLKHEKKALLSLLLILAAGFCPLLLEYILIKIYQNSYTWELSPHLYFLALGQPPQAPLTQLLIINKTGASIDDFLHSVEHQNIALEVDKSGTGTGVDDPSYNGAIIVSGNEKKIQSNPFQYLGHTTFWLILASSCPPYIAMSSIDDYKSKTWSQLRISGLFPSAYWFGQACVDIPLYCFIFIFMYLMDFALSFQETLFTVVNRIIQIPCSIGYVLSLIFFTYVISFIFRKGRKNSGIWSFCFFVITLFSVAGFFFENYENIPLYCITFLIPPATLIGCLFISLDLIMLSVFGEEGSRRTDPFLVLLIPLLHFFIFLFILRCLEWKFGKKSMRKDPFFRISPRSSDALQNPEQPEGEDEDVQMERVRTTNSLNSTNFDETPVIIASCLRKEYARKRKHCFSKRKNKIATRNISFCVRKGEILGLLGHNGAGKSTSIKVITGDMKPTAGQVLLKGSSEGDPLGFLGYCPQEDVLWPSLTVREHLEVFAAVKGLSKGDKEVTITRLVDALKLQDHLKAPVKTLAEGVKRKLCFALSILGNPSVLLLDEPSTGMDPEGQQQMWQAIRATVRNTEGAALLTTHYMAEAEAVCDRVAIMVSGRLRCIGSIQHLKSKFGKDYLLEMKVKTPAQGEPLHEEILKLFPQAARQDRYSSLMVYKLPVEDVRPLAQAFFKLEKVKQNFDLEDYSLSQSTLEQVFLELSKEQELDGFDEELDLSVKWKLLPQEEP</sequence>
<feature type="compositionally biased region" description="Polar residues" evidence="11">
    <location>
        <begin position="1194"/>
        <end position="1204"/>
    </location>
</feature>
<feature type="domain" description="ABC transporter" evidence="13">
    <location>
        <begin position="479"/>
        <end position="714"/>
    </location>
</feature>
<evidence type="ECO:0000256" key="11">
    <source>
        <dbReference type="SAM" id="MobiDB-lite"/>
    </source>
</evidence>
<dbReference type="GO" id="GO:0140359">
    <property type="term" value="F:ABC-type transporter activity"/>
    <property type="evidence" value="ECO:0007669"/>
    <property type="project" value="InterPro"/>
</dbReference>
<dbReference type="SUPFAM" id="SSF52540">
    <property type="entry name" value="P-loop containing nucleoside triphosphate hydrolases"/>
    <property type="match status" value="2"/>
</dbReference>
<organism evidence="14 15">
    <name type="scientific">Dipodomys ordii</name>
    <name type="common">Ord's kangaroo rat</name>
    <dbReference type="NCBI Taxonomy" id="10020"/>
    <lineage>
        <taxon>Eukaryota</taxon>
        <taxon>Metazoa</taxon>
        <taxon>Chordata</taxon>
        <taxon>Craniata</taxon>
        <taxon>Vertebrata</taxon>
        <taxon>Euteleostomi</taxon>
        <taxon>Mammalia</taxon>
        <taxon>Eutheria</taxon>
        <taxon>Euarchontoglires</taxon>
        <taxon>Glires</taxon>
        <taxon>Rodentia</taxon>
        <taxon>Castorimorpha</taxon>
        <taxon>Heteromyidae</taxon>
        <taxon>Dipodomyinae</taxon>
        <taxon>Dipodomys</taxon>
    </lineage>
</organism>
<comment type="similarity">
    <text evidence="2">Belongs to the ABC transporter superfamily. ABCA family.</text>
</comment>
<evidence type="ECO:0000313" key="15">
    <source>
        <dbReference type="RefSeq" id="XP_012893505.1"/>
    </source>
</evidence>
<dbReference type="GeneID" id="106003217"/>
<keyword evidence="14" id="KW-1185">Reference proteome</keyword>
<keyword evidence="10 12" id="KW-0472">Membrane</keyword>
<dbReference type="InterPro" id="IPR017871">
    <property type="entry name" value="ABC_transporter-like_CS"/>
</dbReference>
<dbReference type="InterPro" id="IPR026082">
    <property type="entry name" value="ABCA"/>
</dbReference>
<dbReference type="GO" id="GO:0005743">
    <property type="term" value="C:mitochondrial inner membrane"/>
    <property type="evidence" value="ECO:0007669"/>
    <property type="project" value="TreeGrafter"/>
</dbReference>
<dbReference type="InterPro" id="IPR056264">
    <property type="entry name" value="R2_ABCA1-4-like"/>
</dbReference>
<gene>
    <name evidence="15" type="primary">LOC106003217</name>
</gene>
<dbReference type="InterPro" id="IPR013525">
    <property type="entry name" value="ABC2_TM"/>
</dbReference>
<proteinExistence type="inferred from homology"/>
<dbReference type="PROSITE" id="PS50893">
    <property type="entry name" value="ABC_TRANSPORTER_2"/>
    <property type="match status" value="2"/>
</dbReference>
<dbReference type="KEGG" id="dord:106003217"/>
<keyword evidence="6" id="KW-0547">Nucleotide-binding</keyword>
<keyword evidence="7" id="KW-0067">ATP-binding</keyword>
<dbReference type="GO" id="GO:0005319">
    <property type="term" value="F:lipid transporter activity"/>
    <property type="evidence" value="ECO:0007669"/>
    <property type="project" value="TreeGrafter"/>
</dbReference>
<feature type="transmembrane region" description="Helical" evidence="12">
    <location>
        <begin position="862"/>
        <end position="883"/>
    </location>
</feature>
<dbReference type="SMART" id="SM00382">
    <property type="entry name" value="AAA"/>
    <property type="match status" value="2"/>
</dbReference>
<name>A0A1S3GXT1_DIPOR</name>
<keyword evidence="5" id="KW-0677">Repeat</keyword>
<feature type="transmembrane region" description="Helical" evidence="12">
    <location>
        <begin position="224"/>
        <end position="242"/>
    </location>
</feature>
<feature type="transmembrane region" description="Helical" evidence="12">
    <location>
        <begin position="1088"/>
        <end position="1108"/>
    </location>
</feature>
<dbReference type="Gene3D" id="3.40.50.300">
    <property type="entry name" value="P-loop containing nucleotide triphosphate hydrolases"/>
    <property type="match status" value="2"/>
</dbReference>
<evidence type="ECO:0000256" key="7">
    <source>
        <dbReference type="ARBA" id="ARBA00022840"/>
    </source>
</evidence>
<keyword evidence="3" id="KW-0813">Transport</keyword>
<dbReference type="GO" id="GO:0016887">
    <property type="term" value="F:ATP hydrolysis activity"/>
    <property type="evidence" value="ECO:0007669"/>
    <property type="project" value="InterPro"/>
</dbReference>
<feature type="transmembrane region" description="Helical" evidence="12">
    <location>
        <begin position="1058"/>
        <end position="1081"/>
    </location>
</feature>
<feature type="region of interest" description="Disordered" evidence="11">
    <location>
        <begin position="1194"/>
        <end position="1215"/>
    </location>
</feature>
<dbReference type="GO" id="GO:0005524">
    <property type="term" value="F:ATP binding"/>
    <property type="evidence" value="ECO:0007669"/>
    <property type="project" value="UniProtKB-KW"/>
</dbReference>
<dbReference type="FunFam" id="3.40.50.300:FF:000436">
    <property type="entry name" value="ATP binding cassette subfamily A member 9"/>
    <property type="match status" value="1"/>
</dbReference>
<evidence type="ECO:0000256" key="10">
    <source>
        <dbReference type="ARBA" id="ARBA00023136"/>
    </source>
</evidence>
<evidence type="ECO:0000256" key="8">
    <source>
        <dbReference type="ARBA" id="ARBA00022967"/>
    </source>
</evidence>
<dbReference type="InterPro" id="IPR003439">
    <property type="entry name" value="ABC_transporter-like_ATP-bd"/>
</dbReference>
<keyword evidence="8" id="KW-1278">Translocase</keyword>
<keyword evidence="4 12" id="KW-0812">Transmembrane</keyword>
<feature type="transmembrane region" description="Helical" evidence="12">
    <location>
        <begin position="263"/>
        <end position="288"/>
    </location>
</feature>
<dbReference type="OrthoDB" id="8061355at2759"/>
<dbReference type="InterPro" id="IPR027417">
    <property type="entry name" value="P-loop_NTPase"/>
</dbReference>
<reference evidence="15" key="1">
    <citation type="submission" date="2025-08" db="UniProtKB">
        <authorList>
            <consortium name="RefSeq"/>
        </authorList>
    </citation>
    <scope>IDENTIFICATION</scope>
    <source>
        <tissue evidence="15">Kidney</tissue>
    </source>
</reference>
<evidence type="ECO:0000259" key="13">
    <source>
        <dbReference type="PROSITE" id="PS50893"/>
    </source>
</evidence>
<evidence type="ECO:0000256" key="4">
    <source>
        <dbReference type="ARBA" id="ARBA00022692"/>
    </source>
</evidence>
<dbReference type="Pfam" id="PF00005">
    <property type="entry name" value="ABC_tran"/>
    <property type="match status" value="2"/>
</dbReference>
<feature type="domain" description="ABC transporter" evidence="13">
    <location>
        <begin position="1240"/>
        <end position="1473"/>
    </location>
</feature>
<dbReference type="RefSeq" id="XP_012893505.1">
    <property type="nucleotide sequence ID" value="XM_013038051.1"/>
</dbReference>
<dbReference type="Pfam" id="PF23321">
    <property type="entry name" value="R1_ABCA1"/>
    <property type="match status" value="1"/>
</dbReference>
<feature type="transmembrane region" description="Helical" evidence="12">
    <location>
        <begin position="1114"/>
        <end position="1143"/>
    </location>
</feature>
<evidence type="ECO:0000256" key="5">
    <source>
        <dbReference type="ARBA" id="ARBA00022737"/>
    </source>
</evidence>
<feature type="transmembrane region" description="Helical" evidence="12">
    <location>
        <begin position="979"/>
        <end position="997"/>
    </location>
</feature>
<feature type="transmembrane region" description="Helical" evidence="12">
    <location>
        <begin position="398"/>
        <end position="418"/>
    </location>
</feature>
<feature type="transmembrane region" description="Helical" evidence="12">
    <location>
        <begin position="300"/>
        <end position="324"/>
    </location>
</feature>
<dbReference type="InterPro" id="IPR003593">
    <property type="entry name" value="AAA+_ATPase"/>
</dbReference>
<evidence type="ECO:0000313" key="14">
    <source>
        <dbReference type="Proteomes" id="UP000081671"/>
    </source>
</evidence>
<evidence type="ECO:0000256" key="1">
    <source>
        <dbReference type="ARBA" id="ARBA00004141"/>
    </source>
</evidence>
<dbReference type="STRING" id="10020.ENSDORP00000009024"/>
<dbReference type="GO" id="GO:0005886">
    <property type="term" value="C:plasma membrane"/>
    <property type="evidence" value="ECO:0007669"/>
    <property type="project" value="UniProtKB-ARBA"/>
</dbReference>
<accession>A0A1S3GXT1</accession>
<keyword evidence="9 12" id="KW-1133">Transmembrane helix</keyword>
<evidence type="ECO:0000256" key="6">
    <source>
        <dbReference type="ARBA" id="ARBA00022741"/>
    </source>
</evidence>
<dbReference type="PROSITE" id="PS00211">
    <property type="entry name" value="ABC_TRANSPORTER_1"/>
    <property type="match status" value="1"/>
</dbReference>
<feature type="transmembrane region" description="Helical" evidence="12">
    <location>
        <begin position="333"/>
        <end position="353"/>
    </location>
</feature>
<protein>
    <submittedName>
        <fullName evidence="15">ATP-binding cassette sub-family A member 8-like isoform X1</fullName>
    </submittedName>
</protein>
<evidence type="ECO:0000256" key="2">
    <source>
        <dbReference type="ARBA" id="ARBA00008869"/>
    </source>
</evidence>
<feature type="transmembrane region" description="Helical" evidence="12">
    <location>
        <begin position="1017"/>
        <end position="1038"/>
    </location>
</feature>
<dbReference type="FunFam" id="3.40.50.300:FF:000335">
    <property type="entry name" value="ATP binding cassette subfamily A member 5"/>
    <property type="match status" value="1"/>
</dbReference>
<feature type="transmembrane region" description="Helical" evidence="12">
    <location>
        <begin position="1155"/>
        <end position="1172"/>
    </location>
</feature>
<dbReference type="FunCoup" id="A0A1S3GXT1">
    <property type="interactions" value="65"/>
</dbReference>
<dbReference type="PANTHER" id="PTHR19229">
    <property type="entry name" value="ATP-BINDING CASSETTE TRANSPORTER SUBFAMILY A ABCA"/>
    <property type="match status" value="1"/>
</dbReference>